<evidence type="ECO:0000313" key="2">
    <source>
        <dbReference type="Proteomes" id="UP001604277"/>
    </source>
</evidence>
<dbReference type="EMBL" id="JBFOLJ010000021">
    <property type="protein sequence ID" value="KAL2459761.1"/>
    <property type="molecule type" value="Genomic_DNA"/>
</dbReference>
<dbReference type="AlphaFoldDB" id="A0ABD1PAS4"/>
<sequence>MDDKRASQNRRRRELYARKKELRRQELVVSGENQPVRKRKSRRLTGLASSDDTISIHIGEVTTDRTIDVSDEPIEGVEEIVQSAGMESIHFPSVDVRMCQSIWFIFTVEQYDVLYVWNQLYFLTIYTKYASSDHFVVHAFTAENERCATPECTEALAFMKNHRHRKIVHNHGFKFFDVQMVEHLHLSAADIWVVSVQRYSDDFQQKRIGAEIDAGYFSCSA</sequence>
<gene>
    <name evidence="1" type="ORF">Fot_54505</name>
</gene>
<organism evidence="1 2">
    <name type="scientific">Forsythia ovata</name>
    <dbReference type="NCBI Taxonomy" id="205694"/>
    <lineage>
        <taxon>Eukaryota</taxon>
        <taxon>Viridiplantae</taxon>
        <taxon>Streptophyta</taxon>
        <taxon>Embryophyta</taxon>
        <taxon>Tracheophyta</taxon>
        <taxon>Spermatophyta</taxon>
        <taxon>Magnoliopsida</taxon>
        <taxon>eudicotyledons</taxon>
        <taxon>Gunneridae</taxon>
        <taxon>Pentapetalae</taxon>
        <taxon>asterids</taxon>
        <taxon>lamiids</taxon>
        <taxon>Lamiales</taxon>
        <taxon>Oleaceae</taxon>
        <taxon>Forsythieae</taxon>
        <taxon>Forsythia</taxon>
    </lineage>
</organism>
<evidence type="ECO:0000313" key="1">
    <source>
        <dbReference type="EMBL" id="KAL2459761.1"/>
    </source>
</evidence>
<accession>A0ABD1PAS4</accession>
<dbReference type="Proteomes" id="UP001604277">
    <property type="component" value="Unassembled WGS sequence"/>
</dbReference>
<protein>
    <recommendedName>
        <fullName evidence="3">BZIP domain-containing protein</fullName>
    </recommendedName>
</protein>
<comment type="caution">
    <text evidence="1">The sequence shown here is derived from an EMBL/GenBank/DDBJ whole genome shotgun (WGS) entry which is preliminary data.</text>
</comment>
<proteinExistence type="predicted"/>
<reference evidence="2" key="1">
    <citation type="submission" date="2024-07" db="EMBL/GenBank/DDBJ databases">
        <title>Two chromosome-level genome assemblies of Korean endemic species Abeliophyllum distichum and Forsythia ovata (Oleaceae).</title>
        <authorList>
            <person name="Jang H."/>
        </authorList>
    </citation>
    <scope>NUCLEOTIDE SEQUENCE [LARGE SCALE GENOMIC DNA]</scope>
</reference>
<name>A0ABD1PAS4_9LAMI</name>
<keyword evidence="2" id="KW-1185">Reference proteome</keyword>
<evidence type="ECO:0008006" key="3">
    <source>
        <dbReference type="Google" id="ProtNLM"/>
    </source>
</evidence>